<name>S9W673_9TRYP</name>
<protein>
    <recommendedName>
        <fullName evidence="3 11">Arginase</fullName>
        <ecNumber evidence="2 11">3.5.3.1</ecNumber>
    </recommendedName>
</protein>
<evidence type="ECO:0000256" key="8">
    <source>
        <dbReference type="ARBA" id="ARBA00047391"/>
    </source>
</evidence>
<dbReference type="GO" id="GO:0005634">
    <property type="term" value="C:nucleus"/>
    <property type="evidence" value="ECO:0007669"/>
    <property type="project" value="TreeGrafter"/>
</dbReference>
<dbReference type="NCBIfam" id="TIGR01229">
    <property type="entry name" value="rocF_arginase"/>
    <property type="match status" value="1"/>
</dbReference>
<evidence type="ECO:0000256" key="6">
    <source>
        <dbReference type="ARBA" id="ARBA00022801"/>
    </source>
</evidence>
<evidence type="ECO:0000256" key="1">
    <source>
        <dbReference type="ARBA" id="ARBA00005098"/>
    </source>
</evidence>
<dbReference type="CDD" id="cd09989">
    <property type="entry name" value="Arginase"/>
    <property type="match status" value="1"/>
</dbReference>
<dbReference type="PROSITE" id="PS01053">
    <property type="entry name" value="ARGINASE_1"/>
    <property type="match status" value="1"/>
</dbReference>
<dbReference type="OrthoDB" id="9992747at2759"/>
<comment type="catalytic activity">
    <reaction evidence="8 11">
        <text>L-arginine + H2O = urea + L-ornithine</text>
        <dbReference type="Rhea" id="RHEA:20569"/>
        <dbReference type="ChEBI" id="CHEBI:15377"/>
        <dbReference type="ChEBI" id="CHEBI:16199"/>
        <dbReference type="ChEBI" id="CHEBI:32682"/>
        <dbReference type="ChEBI" id="CHEBI:46911"/>
        <dbReference type="EC" id="3.5.3.1"/>
    </reaction>
</comment>
<dbReference type="PANTHER" id="PTHR43782">
    <property type="entry name" value="ARGINASE"/>
    <property type="match status" value="1"/>
</dbReference>
<keyword evidence="7 11" id="KW-0464">Manganese</keyword>
<dbReference type="InterPro" id="IPR020855">
    <property type="entry name" value="Ureohydrolase_Mn_BS"/>
</dbReference>
<dbReference type="FunFam" id="3.40.800.10:FF:000012">
    <property type="entry name" value="Arginase"/>
    <property type="match status" value="1"/>
</dbReference>
<evidence type="ECO:0000313" key="14">
    <source>
        <dbReference type="EMBL" id="EPY34726.1"/>
    </source>
</evidence>
<comment type="cofactor">
    <cofactor evidence="11">
        <name>Mn(2+)</name>
        <dbReference type="ChEBI" id="CHEBI:29035"/>
    </cofactor>
    <text evidence="11">Binds 2 manganese ions per subunit.</text>
</comment>
<reference evidence="14 15" key="2">
    <citation type="journal article" date="2013" name="PLoS ONE">
        <title>Predicting the Proteins of Angomonas deanei, Strigomonas culicis and Their Respective Endosymbionts Reveals New Aspects of the Trypanosomatidae Family.</title>
        <authorList>
            <person name="Motta M.C."/>
            <person name="Martins A.C."/>
            <person name="de Souza S.S."/>
            <person name="Catta-Preta C.M."/>
            <person name="Silva R."/>
            <person name="Klein C.C."/>
            <person name="de Almeida L.G."/>
            <person name="de Lima Cunha O."/>
            <person name="Ciapina L.P."/>
            <person name="Brocchi M."/>
            <person name="Colabardini A.C."/>
            <person name="de Araujo Lima B."/>
            <person name="Machado C.R."/>
            <person name="de Almeida Soares C.M."/>
            <person name="Probst C.M."/>
            <person name="de Menezes C.B."/>
            <person name="Thompson C.E."/>
            <person name="Bartholomeu D.C."/>
            <person name="Gradia D.F."/>
            <person name="Pavoni D.P."/>
            <person name="Grisard E.C."/>
            <person name="Fantinatti-Garboggini F."/>
            <person name="Marchini F.K."/>
            <person name="Rodrigues-Luiz G.F."/>
            <person name="Wagner G."/>
            <person name="Goldman G.H."/>
            <person name="Fietto J.L."/>
            <person name="Elias M.C."/>
            <person name="Goldman M.H."/>
            <person name="Sagot M.F."/>
            <person name="Pereira M."/>
            <person name="Stoco P.H."/>
            <person name="de Mendonca-Neto R.P."/>
            <person name="Teixeira S.M."/>
            <person name="Maciel T.E."/>
            <person name="de Oliveira Mendes T.A."/>
            <person name="Urmenyi T.P."/>
            <person name="de Souza W."/>
            <person name="Schenkman S."/>
            <person name="de Vasconcelos A.T."/>
        </authorList>
    </citation>
    <scope>NUCLEOTIDE SEQUENCE [LARGE SCALE GENOMIC DNA]</scope>
</reference>
<evidence type="ECO:0000313" key="15">
    <source>
        <dbReference type="Proteomes" id="UP000015354"/>
    </source>
</evidence>
<evidence type="ECO:0000256" key="5">
    <source>
        <dbReference type="ARBA" id="ARBA00022723"/>
    </source>
</evidence>
<keyword evidence="6 10" id="KW-0378">Hydrolase</keyword>
<dbReference type="GO" id="GO:0030145">
    <property type="term" value="F:manganese ion binding"/>
    <property type="evidence" value="ECO:0007669"/>
    <property type="project" value="TreeGrafter"/>
</dbReference>
<keyword evidence="5 11" id="KW-0479">Metal-binding</keyword>
<comment type="pathway">
    <text evidence="1">Nitrogen metabolism; urea cycle; L-ornithine and urea from L-arginine: step 1/1.</text>
</comment>
<evidence type="ECO:0000256" key="11">
    <source>
        <dbReference type="RuleBase" id="RU361159"/>
    </source>
</evidence>
<dbReference type="UniPathway" id="UPA00158">
    <property type="reaction ID" value="UER00270"/>
</dbReference>
<evidence type="ECO:0000256" key="3">
    <source>
        <dbReference type="ARBA" id="ARBA00018123"/>
    </source>
</evidence>
<sequence length="329" mass="35818">MTTKLFYQYYPDKRVEIVLAPFSCGQPKSGVELGPQALMEEGHLKEGLEKLGWTVTVADPLAGRDYESRKHDPKDVCGRIKRPRLVSEACHLIYKATSTAAREGKMPLTIGGDHSVAIGTVAGTLSQHPDAGVLWIDAHADINTMTGSISGNLHGCPVSILMGLEKEKIPPVFDWVPHLLKPHKIAYIALREVDEDEKRILAELNIPAFSMYHVDRYGINRVIEMAVNAICPVGTEPIMMSYDIDAIDPLYVPATGTPVRGGLSFREALFIAERVAESGRLVGLDVVECNPELGTCRIGVTSTVSVSCSVARCCLGETLLAPHKLPSHL</sequence>
<dbReference type="PRINTS" id="PR00116">
    <property type="entry name" value="ARGINASE"/>
</dbReference>
<evidence type="ECO:0000256" key="7">
    <source>
        <dbReference type="ARBA" id="ARBA00023211"/>
    </source>
</evidence>
<dbReference type="EMBL" id="KC140157">
    <property type="protein sequence ID" value="AGT02405.1"/>
    <property type="molecule type" value="Genomic_DNA"/>
</dbReference>
<dbReference type="EMBL" id="ATMH01002991">
    <property type="protein sequence ID" value="EPY32070.1"/>
    <property type="molecule type" value="Genomic_DNA"/>
</dbReference>
<evidence type="ECO:0000256" key="4">
    <source>
        <dbReference type="ARBA" id="ARBA00022503"/>
    </source>
</evidence>
<dbReference type="PANTHER" id="PTHR43782:SF3">
    <property type="entry name" value="ARGINASE"/>
    <property type="match status" value="1"/>
</dbReference>
<dbReference type="GO" id="GO:0006525">
    <property type="term" value="P:arginine metabolic process"/>
    <property type="evidence" value="ECO:0007669"/>
    <property type="project" value="UniProtKB-KW"/>
</dbReference>
<dbReference type="EC" id="3.5.3.1" evidence="2 11"/>
<evidence type="ECO:0000313" key="12">
    <source>
        <dbReference type="EMBL" id="AGT02405.1"/>
    </source>
</evidence>
<dbReference type="AlphaFoldDB" id="S9W673"/>
<gene>
    <name evidence="14" type="ORF">STCU_01376</name>
    <name evidence="13" type="ORF">STCU_02991</name>
</gene>
<dbReference type="Pfam" id="PF00491">
    <property type="entry name" value="Arginase"/>
    <property type="match status" value="1"/>
</dbReference>
<comment type="similarity">
    <text evidence="9 10">Belongs to the arginase family.</text>
</comment>
<dbReference type="InterPro" id="IPR006035">
    <property type="entry name" value="Ureohydrolase"/>
</dbReference>
<dbReference type="SUPFAM" id="SSF52768">
    <property type="entry name" value="Arginase/deacetylase"/>
    <property type="match status" value="1"/>
</dbReference>
<evidence type="ECO:0000256" key="2">
    <source>
        <dbReference type="ARBA" id="ARBA00012168"/>
    </source>
</evidence>
<proteinExistence type="inferred from homology"/>
<keyword evidence="4 11" id="KW-0056">Arginine metabolism</keyword>
<evidence type="ECO:0000313" key="13">
    <source>
        <dbReference type="EMBL" id="EPY32070.1"/>
    </source>
</evidence>
<dbReference type="GO" id="GO:0000050">
    <property type="term" value="P:urea cycle"/>
    <property type="evidence" value="ECO:0007669"/>
    <property type="project" value="UniProtKB-UniPathway"/>
</dbReference>
<evidence type="ECO:0000256" key="9">
    <source>
        <dbReference type="PROSITE-ProRule" id="PRU00742"/>
    </source>
</evidence>
<dbReference type="PROSITE" id="PS51409">
    <property type="entry name" value="ARGINASE_2"/>
    <property type="match status" value="1"/>
</dbReference>
<dbReference type="GO" id="GO:0004053">
    <property type="term" value="F:arginase activity"/>
    <property type="evidence" value="ECO:0007669"/>
    <property type="project" value="UniProtKB-EC"/>
</dbReference>
<accession>S9W673</accession>
<dbReference type="EMBL" id="ATMH01001376">
    <property type="protein sequence ID" value="EPY34726.1"/>
    <property type="molecule type" value="Genomic_DNA"/>
</dbReference>
<dbReference type="Gene3D" id="3.40.800.10">
    <property type="entry name" value="Ureohydrolase domain"/>
    <property type="match status" value="1"/>
</dbReference>
<dbReference type="InterPro" id="IPR023696">
    <property type="entry name" value="Ureohydrolase_dom_sf"/>
</dbReference>
<organism evidence="14 15">
    <name type="scientific">Strigomonas culicis</name>
    <dbReference type="NCBI Taxonomy" id="28005"/>
    <lineage>
        <taxon>Eukaryota</taxon>
        <taxon>Discoba</taxon>
        <taxon>Euglenozoa</taxon>
        <taxon>Kinetoplastea</taxon>
        <taxon>Metakinetoplastina</taxon>
        <taxon>Trypanosomatida</taxon>
        <taxon>Trypanosomatidae</taxon>
        <taxon>Strigomonadinae</taxon>
        <taxon>Strigomonas</taxon>
    </lineage>
</organism>
<dbReference type="Proteomes" id="UP000015354">
    <property type="component" value="Unassembled WGS sequence"/>
</dbReference>
<evidence type="ECO:0000256" key="10">
    <source>
        <dbReference type="RuleBase" id="RU003684"/>
    </source>
</evidence>
<reference evidence="14" key="3">
    <citation type="submission" date="2013-03" db="EMBL/GenBank/DDBJ databases">
        <authorList>
            <person name="Motta M.C.M."/>
            <person name="Martins A.C.A."/>
            <person name="Preta C.M.C.C."/>
            <person name="Silva R."/>
            <person name="de Souza S.S."/>
            <person name="Klein C.C."/>
            <person name="de Almeida L.G.P."/>
            <person name="Cunha O.L."/>
            <person name="Colabardini A.C."/>
            <person name="Lima B.A."/>
            <person name="Machado C.R."/>
            <person name="Soares C.M.A."/>
            <person name="de Menezes C.B.A."/>
            <person name="Bartolomeu D.C."/>
            <person name="Grisard E.C."/>
            <person name="Fantinatti-Garboggini F."/>
            <person name="Rodrigues-Luiz G.F."/>
            <person name="Wagner G."/>
            <person name="Goldman G.H."/>
            <person name="Fietto J.L.R."/>
            <person name="Ciapina L.P."/>
            <person name="Brocchi M."/>
            <person name="Elias M.C."/>
            <person name="Goldman M.H.S."/>
            <person name="Sagot M.-F."/>
            <person name="Pereira M."/>
            <person name="Stoco P.H."/>
            <person name="Teixeira S.M.R."/>
            <person name="de Mendonca-Neto R.P."/>
            <person name="Maciel T.E.F."/>
            <person name="Mendes T.A.O."/>
            <person name="Urmenyi T.P."/>
            <person name="Teixeira M.M.G."/>
            <person name="de Camargo E.F.P."/>
            <person name="de Sousa W."/>
            <person name="Schenkman S."/>
            <person name="de Vasconcelos A.T.R."/>
        </authorList>
    </citation>
    <scope>NUCLEOTIDE SEQUENCE</scope>
</reference>
<dbReference type="GO" id="GO:0005829">
    <property type="term" value="C:cytosol"/>
    <property type="evidence" value="ECO:0007669"/>
    <property type="project" value="TreeGrafter"/>
</dbReference>
<keyword evidence="15" id="KW-1185">Reference proteome</keyword>
<reference evidence="12" key="1">
    <citation type="submission" date="2012-11" db="EMBL/GenBank/DDBJ databases">
        <title>Genomic Cooperation Between Trypanosomatids and Their Bacterial Endosymbionts in the Synthesis of Essential Amino Acids Heavily Influenced by Multiple Lateral Gene Transfer Events.</title>
        <authorList>
            <person name="Alves J.M.P."/>
            <person name="Klein C."/>
            <person name="Maia da Silva F."/>
            <person name="Costa Martins A.G."/>
            <person name="Serrano M.G."/>
            <person name="Buck G.A."/>
            <person name="Vasconcelos A.T.R."/>
            <person name="France-Sagot M."/>
            <person name="Teixeira M.M.G."/>
            <person name="Motta M.C.M."/>
            <person name="Camargo E.P."/>
        </authorList>
    </citation>
    <scope>NUCLEOTIDE SEQUENCE</scope>
</reference>
<dbReference type="InterPro" id="IPR014033">
    <property type="entry name" value="Arginase"/>
</dbReference>